<evidence type="ECO:0000256" key="6">
    <source>
        <dbReference type="ARBA" id="ARBA00022617"/>
    </source>
</evidence>
<protein>
    <submittedName>
        <fullName evidence="17">GH11040</fullName>
    </submittedName>
</protein>
<comment type="similarity">
    <text evidence="5 15">Belongs to the cytochrome P450 family.</text>
</comment>
<proteinExistence type="inferred from homology"/>
<dbReference type="InterPro" id="IPR001128">
    <property type="entry name" value="Cyt_P450"/>
</dbReference>
<keyword evidence="7 14" id="KW-0479">Metal-binding</keyword>
<gene>
    <name evidence="17" type="primary">Dgri\GH11040</name>
    <name evidence="17" type="ORF">Dgri_GH11040</name>
</gene>
<evidence type="ECO:0000256" key="10">
    <source>
        <dbReference type="ARBA" id="ARBA00023002"/>
    </source>
</evidence>
<keyword evidence="6 14" id="KW-0349">Heme</keyword>
<dbReference type="InParanoid" id="B4JC57"/>
<evidence type="ECO:0000256" key="15">
    <source>
        <dbReference type="RuleBase" id="RU000461"/>
    </source>
</evidence>
<keyword evidence="18" id="KW-1185">Reference proteome</keyword>
<evidence type="ECO:0000256" key="16">
    <source>
        <dbReference type="SAM" id="Phobius"/>
    </source>
</evidence>
<dbReference type="eggNOG" id="KOG0158">
    <property type="taxonomic scope" value="Eukaryota"/>
</dbReference>
<evidence type="ECO:0000256" key="7">
    <source>
        <dbReference type="ARBA" id="ARBA00022723"/>
    </source>
</evidence>
<dbReference type="PhylomeDB" id="B4JC57"/>
<comment type="subcellular location">
    <subcellularLocation>
        <location evidence="4">Endoplasmic reticulum membrane</location>
        <topology evidence="4">Peripheral membrane protein</topology>
    </subcellularLocation>
    <subcellularLocation>
        <location evidence="3">Microsome membrane</location>
        <topology evidence="3">Peripheral membrane protein</topology>
    </subcellularLocation>
</comment>
<keyword evidence="16" id="KW-1133">Transmembrane helix</keyword>
<dbReference type="SMR" id="B4JC57"/>
<feature type="transmembrane region" description="Helical" evidence="16">
    <location>
        <begin position="216"/>
        <end position="237"/>
    </location>
</feature>
<sequence>MLEVTLTLVGLLAVLFYVFMRWNFDYWHKRKVPGPPPRILIGNYPDMYTMKRHTIYGLDEIYRSYKQQYDAVGIYEARKPQLLVISPELARRVFVSDFKHFHDNELSVMVDEKSDYIFANNPFSLVGEEWKHRRADVTPGLTMSRIKAVYPVTNEVCGKVSDWLRKQIRLSPPEGIDAKDMSLRFTSEMVTDCVLGLRAESFSEKPTPILASIKNLFVLSYSLMLYFALAGIFPSLIRFFKVRFVPLPIERFFVDLMQNAVDTRRAQLAAGKQFERIDFLDYILQLADKRNLNTRQLTAHTMTFLLDGFETTATVLSHLLLLLGRDEEVQQRLLNEVQAHLNEKGVIDFEKLNELPFLDACVQETVRLFPPAFMSLKLCTEPIELPNRKGENFVVERGTSIVVPHFCFMQDEEYFPNPTAFQPDRFMQPDAAKMYREQGVFMGFGDGPRICIGMRFALAQIKAAVVEVLNNFNVRVNPKTRNDNDYEPTSFVTSLRGGIWLDFEERK</sequence>
<evidence type="ECO:0000256" key="9">
    <source>
        <dbReference type="ARBA" id="ARBA00022848"/>
    </source>
</evidence>
<keyword evidence="16" id="KW-0812">Transmembrane</keyword>
<dbReference type="OrthoDB" id="2789670at2759"/>
<feature type="binding site" description="axial binding residue" evidence="14">
    <location>
        <position position="451"/>
    </location>
    <ligand>
        <name>heme</name>
        <dbReference type="ChEBI" id="CHEBI:30413"/>
    </ligand>
    <ligandPart>
        <name>Fe</name>
        <dbReference type="ChEBI" id="CHEBI:18248"/>
    </ligandPart>
</feature>
<dbReference type="GO" id="GO:0005789">
    <property type="term" value="C:endoplasmic reticulum membrane"/>
    <property type="evidence" value="ECO:0007669"/>
    <property type="project" value="UniProtKB-SubCell"/>
</dbReference>
<reference evidence="17 18" key="1">
    <citation type="journal article" date="2007" name="Nature">
        <title>Evolution of genes and genomes on the Drosophila phylogeny.</title>
        <authorList>
            <consortium name="Drosophila 12 Genomes Consortium"/>
            <person name="Clark A.G."/>
            <person name="Eisen M.B."/>
            <person name="Smith D.R."/>
            <person name="Bergman C.M."/>
            <person name="Oliver B."/>
            <person name="Markow T.A."/>
            <person name="Kaufman T.C."/>
            <person name="Kellis M."/>
            <person name="Gelbart W."/>
            <person name="Iyer V.N."/>
            <person name="Pollard D.A."/>
            <person name="Sackton T.B."/>
            <person name="Larracuente A.M."/>
            <person name="Singh N.D."/>
            <person name="Abad J.P."/>
            <person name="Abt D.N."/>
            <person name="Adryan B."/>
            <person name="Aguade M."/>
            <person name="Akashi H."/>
            <person name="Anderson W.W."/>
            <person name="Aquadro C.F."/>
            <person name="Ardell D.H."/>
            <person name="Arguello R."/>
            <person name="Artieri C.G."/>
            <person name="Barbash D.A."/>
            <person name="Barker D."/>
            <person name="Barsanti P."/>
            <person name="Batterham P."/>
            <person name="Batzoglou S."/>
            <person name="Begun D."/>
            <person name="Bhutkar A."/>
            <person name="Blanco E."/>
            <person name="Bosak S.A."/>
            <person name="Bradley R.K."/>
            <person name="Brand A.D."/>
            <person name="Brent M.R."/>
            <person name="Brooks A.N."/>
            <person name="Brown R.H."/>
            <person name="Butlin R.K."/>
            <person name="Caggese C."/>
            <person name="Calvi B.R."/>
            <person name="Bernardo de Carvalho A."/>
            <person name="Caspi A."/>
            <person name="Castrezana S."/>
            <person name="Celniker S.E."/>
            <person name="Chang J.L."/>
            <person name="Chapple C."/>
            <person name="Chatterji S."/>
            <person name="Chinwalla A."/>
            <person name="Civetta A."/>
            <person name="Clifton S.W."/>
            <person name="Comeron J.M."/>
            <person name="Costello J.C."/>
            <person name="Coyne J.A."/>
            <person name="Daub J."/>
            <person name="David R.G."/>
            <person name="Delcher A.L."/>
            <person name="Delehaunty K."/>
            <person name="Do C.B."/>
            <person name="Ebling H."/>
            <person name="Edwards K."/>
            <person name="Eickbush T."/>
            <person name="Evans J.D."/>
            <person name="Filipski A."/>
            <person name="Findeiss S."/>
            <person name="Freyhult E."/>
            <person name="Fulton L."/>
            <person name="Fulton R."/>
            <person name="Garcia A.C."/>
            <person name="Gardiner A."/>
            <person name="Garfield D.A."/>
            <person name="Garvin B.E."/>
            <person name="Gibson G."/>
            <person name="Gilbert D."/>
            <person name="Gnerre S."/>
            <person name="Godfrey J."/>
            <person name="Good R."/>
            <person name="Gotea V."/>
            <person name="Gravely B."/>
            <person name="Greenberg A.J."/>
            <person name="Griffiths-Jones S."/>
            <person name="Gross S."/>
            <person name="Guigo R."/>
            <person name="Gustafson E.A."/>
            <person name="Haerty W."/>
            <person name="Hahn M.W."/>
            <person name="Halligan D.L."/>
            <person name="Halpern A.L."/>
            <person name="Halter G.M."/>
            <person name="Han M.V."/>
            <person name="Heger A."/>
            <person name="Hillier L."/>
            <person name="Hinrichs A.S."/>
            <person name="Holmes I."/>
            <person name="Hoskins R.A."/>
            <person name="Hubisz M.J."/>
            <person name="Hultmark D."/>
            <person name="Huntley M.A."/>
            <person name="Jaffe D.B."/>
            <person name="Jagadeeshan S."/>
            <person name="Jeck W.R."/>
            <person name="Johnson J."/>
            <person name="Jones C.D."/>
            <person name="Jordan W.C."/>
            <person name="Karpen G.H."/>
            <person name="Kataoka E."/>
            <person name="Keightley P.D."/>
            <person name="Kheradpour P."/>
            <person name="Kirkness E.F."/>
            <person name="Koerich L.B."/>
            <person name="Kristiansen K."/>
            <person name="Kudrna D."/>
            <person name="Kulathinal R.J."/>
            <person name="Kumar S."/>
            <person name="Kwok R."/>
            <person name="Lander E."/>
            <person name="Langley C.H."/>
            <person name="Lapoint R."/>
            <person name="Lazzaro B.P."/>
            <person name="Lee S.J."/>
            <person name="Levesque L."/>
            <person name="Li R."/>
            <person name="Lin C.F."/>
            <person name="Lin M.F."/>
            <person name="Lindblad-Toh K."/>
            <person name="Llopart A."/>
            <person name="Long M."/>
            <person name="Low L."/>
            <person name="Lozovsky E."/>
            <person name="Lu J."/>
            <person name="Luo M."/>
            <person name="Machado C.A."/>
            <person name="Makalowski W."/>
            <person name="Marzo M."/>
            <person name="Matsuda M."/>
            <person name="Matzkin L."/>
            <person name="McAllister B."/>
            <person name="McBride C.S."/>
            <person name="McKernan B."/>
            <person name="McKernan K."/>
            <person name="Mendez-Lago M."/>
            <person name="Minx P."/>
            <person name="Mollenhauer M.U."/>
            <person name="Montooth K."/>
            <person name="Mount S.M."/>
            <person name="Mu X."/>
            <person name="Myers E."/>
            <person name="Negre B."/>
            <person name="Newfeld S."/>
            <person name="Nielsen R."/>
            <person name="Noor M.A."/>
            <person name="O'Grady P."/>
            <person name="Pachter L."/>
            <person name="Papaceit M."/>
            <person name="Parisi M.J."/>
            <person name="Parisi M."/>
            <person name="Parts L."/>
            <person name="Pedersen J.S."/>
            <person name="Pesole G."/>
            <person name="Phillippy A.M."/>
            <person name="Ponting C.P."/>
            <person name="Pop M."/>
            <person name="Porcelli D."/>
            <person name="Powell J.R."/>
            <person name="Prohaska S."/>
            <person name="Pruitt K."/>
            <person name="Puig M."/>
            <person name="Quesneville H."/>
            <person name="Ram K.R."/>
            <person name="Rand D."/>
            <person name="Rasmussen M.D."/>
            <person name="Reed L.K."/>
            <person name="Reenan R."/>
            <person name="Reily A."/>
            <person name="Remington K.A."/>
            <person name="Rieger T.T."/>
            <person name="Ritchie M.G."/>
            <person name="Robin C."/>
            <person name="Rogers Y.H."/>
            <person name="Rohde C."/>
            <person name="Rozas J."/>
            <person name="Rubenfield M.J."/>
            <person name="Ruiz A."/>
            <person name="Russo S."/>
            <person name="Salzberg S.L."/>
            <person name="Sanchez-Gracia A."/>
            <person name="Saranga D.J."/>
            <person name="Sato H."/>
            <person name="Schaeffer S.W."/>
            <person name="Schatz M.C."/>
            <person name="Schlenke T."/>
            <person name="Schwartz R."/>
            <person name="Segarra C."/>
            <person name="Singh R.S."/>
            <person name="Sirot L."/>
            <person name="Sirota M."/>
            <person name="Sisneros N.B."/>
            <person name="Smith C.D."/>
            <person name="Smith T.F."/>
            <person name="Spieth J."/>
            <person name="Stage D.E."/>
            <person name="Stark A."/>
            <person name="Stephan W."/>
            <person name="Strausberg R.L."/>
            <person name="Strempel S."/>
            <person name="Sturgill D."/>
            <person name="Sutton G."/>
            <person name="Sutton G.G."/>
            <person name="Tao W."/>
            <person name="Teichmann S."/>
            <person name="Tobari Y.N."/>
            <person name="Tomimura Y."/>
            <person name="Tsolas J.M."/>
            <person name="Valente V.L."/>
            <person name="Venter E."/>
            <person name="Venter J.C."/>
            <person name="Vicario S."/>
            <person name="Vieira F.G."/>
            <person name="Vilella A.J."/>
            <person name="Villasante A."/>
            <person name="Walenz B."/>
            <person name="Wang J."/>
            <person name="Wasserman M."/>
            <person name="Watts T."/>
            <person name="Wilson D."/>
            <person name="Wilson R.K."/>
            <person name="Wing R.A."/>
            <person name="Wolfner M.F."/>
            <person name="Wong A."/>
            <person name="Wong G.K."/>
            <person name="Wu C.I."/>
            <person name="Wu G."/>
            <person name="Yamamoto D."/>
            <person name="Yang H.P."/>
            <person name="Yang S.P."/>
            <person name="Yorke J.A."/>
            <person name="Yoshida K."/>
            <person name="Zdobnov E."/>
            <person name="Zhang P."/>
            <person name="Zhang Y."/>
            <person name="Zimin A.V."/>
            <person name="Baldwin J."/>
            <person name="Abdouelleil A."/>
            <person name="Abdulkadir J."/>
            <person name="Abebe A."/>
            <person name="Abera B."/>
            <person name="Abreu J."/>
            <person name="Acer S.C."/>
            <person name="Aftuck L."/>
            <person name="Alexander A."/>
            <person name="An P."/>
            <person name="Anderson E."/>
            <person name="Anderson S."/>
            <person name="Arachi H."/>
            <person name="Azer M."/>
            <person name="Bachantsang P."/>
            <person name="Barry A."/>
            <person name="Bayul T."/>
            <person name="Berlin A."/>
            <person name="Bessette D."/>
            <person name="Bloom T."/>
            <person name="Blye J."/>
            <person name="Boguslavskiy L."/>
            <person name="Bonnet C."/>
            <person name="Boukhgalter B."/>
            <person name="Bourzgui I."/>
            <person name="Brown A."/>
            <person name="Cahill P."/>
            <person name="Channer S."/>
            <person name="Cheshatsang Y."/>
            <person name="Chuda L."/>
            <person name="Citroen M."/>
            <person name="Collymore A."/>
            <person name="Cooke P."/>
            <person name="Costello M."/>
            <person name="D'Aco K."/>
            <person name="Daza R."/>
            <person name="De Haan G."/>
            <person name="DeGray S."/>
            <person name="DeMaso C."/>
            <person name="Dhargay N."/>
            <person name="Dooley K."/>
            <person name="Dooley E."/>
            <person name="Doricent M."/>
            <person name="Dorje P."/>
            <person name="Dorjee K."/>
            <person name="Dupes A."/>
            <person name="Elong R."/>
            <person name="Falk J."/>
            <person name="Farina A."/>
            <person name="Faro S."/>
            <person name="Ferguson D."/>
            <person name="Fisher S."/>
            <person name="Foley C.D."/>
            <person name="Franke A."/>
            <person name="Friedrich D."/>
            <person name="Gadbois L."/>
            <person name="Gearin G."/>
            <person name="Gearin C.R."/>
            <person name="Giannoukos G."/>
            <person name="Goode T."/>
            <person name="Graham J."/>
            <person name="Grandbois E."/>
            <person name="Grewal S."/>
            <person name="Gyaltsen K."/>
            <person name="Hafez N."/>
            <person name="Hagos B."/>
            <person name="Hall J."/>
            <person name="Henson C."/>
            <person name="Hollinger A."/>
            <person name="Honan T."/>
            <person name="Huard M.D."/>
            <person name="Hughes L."/>
            <person name="Hurhula B."/>
            <person name="Husby M.E."/>
            <person name="Kamat A."/>
            <person name="Kanga B."/>
            <person name="Kashin S."/>
            <person name="Khazanovich D."/>
            <person name="Kisner P."/>
            <person name="Lance K."/>
            <person name="Lara M."/>
            <person name="Lee W."/>
            <person name="Lennon N."/>
            <person name="Letendre F."/>
            <person name="LeVine R."/>
            <person name="Lipovsky A."/>
            <person name="Liu X."/>
            <person name="Liu J."/>
            <person name="Liu S."/>
            <person name="Lokyitsang T."/>
            <person name="Lokyitsang Y."/>
            <person name="Lubonja R."/>
            <person name="Lui A."/>
            <person name="MacDonald P."/>
            <person name="Magnisalis V."/>
            <person name="Maru K."/>
            <person name="Matthews C."/>
            <person name="McCusker W."/>
            <person name="McDonough S."/>
            <person name="Mehta T."/>
            <person name="Meldrim J."/>
            <person name="Meneus L."/>
            <person name="Mihai O."/>
            <person name="Mihalev A."/>
            <person name="Mihova T."/>
            <person name="Mittelman R."/>
            <person name="Mlenga V."/>
            <person name="Montmayeur A."/>
            <person name="Mulrain L."/>
            <person name="Navidi A."/>
            <person name="Naylor J."/>
            <person name="Negash T."/>
            <person name="Nguyen T."/>
            <person name="Nguyen N."/>
            <person name="Nicol R."/>
            <person name="Norbu C."/>
            <person name="Norbu N."/>
            <person name="Novod N."/>
            <person name="O'Neill B."/>
            <person name="Osman S."/>
            <person name="Markiewicz E."/>
            <person name="Oyono O.L."/>
            <person name="Patti C."/>
            <person name="Phunkhang P."/>
            <person name="Pierre F."/>
            <person name="Priest M."/>
            <person name="Raghuraman S."/>
            <person name="Rege F."/>
            <person name="Reyes R."/>
            <person name="Rise C."/>
            <person name="Rogov P."/>
            <person name="Ross K."/>
            <person name="Ryan E."/>
            <person name="Settipalli S."/>
            <person name="Shea T."/>
            <person name="Sherpa N."/>
            <person name="Shi L."/>
            <person name="Shih D."/>
            <person name="Sparrow T."/>
            <person name="Spaulding J."/>
            <person name="Stalker J."/>
            <person name="Stange-Thomann N."/>
            <person name="Stavropoulos S."/>
            <person name="Stone C."/>
            <person name="Strader C."/>
            <person name="Tesfaye S."/>
            <person name="Thomson T."/>
            <person name="Thoulutsang Y."/>
            <person name="Thoulutsang D."/>
            <person name="Topham K."/>
            <person name="Topping I."/>
            <person name="Tsamla T."/>
            <person name="Vassiliev H."/>
            <person name="Vo A."/>
            <person name="Wangchuk T."/>
            <person name="Wangdi T."/>
            <person name="Weiand M."/>
            <person name="Wilkinson J."/>
            <person name="Wilson A."/>
            <person name="Yadav S."/>
            <person name="Young G."/>
            <person name="Yu Q."/>
            <person name="Zembek L."/>
            <person name="Zhong D."/>
            <person name="Zimmer A."/>
            <person name="Zwirko Z."/>
            <person name="Jaffe D.B."/>
            <person name="Alvarez P."/>
            <person name="Brockman W."/>
            <person name="Butler J."/>
            <person name="Chin C."/>
            <person name="Gnerre S."/>
            <person name="Grabherr M."/>
            <person name="Kleber M."/>
            <person name="Mauceli E."/>
            <person name="MacCallum I."/>
        </authorList>
    </citation>
    <scope>NUCLEOTIDE SEQUENCE [LARGE SCALE GENOMIC DNA]</scope>
    <source>
        <strain evidence="18">Tucson 15287-2541.00</strain>
    </source>
</reference>
<evidence type="ECO:0000256" key="2">
    <source>
        <dbReference type="ARBA" id="ARBA00003690"/>
    </source>
</evidence>
<dbReference type="HOGENOM" id="CLU_001570_5_2_1"/>
<dbReference type="InterPro" id="IPR036396">
    <property type="entry name" value="Cyt_P450_sf"/>
</dbReference>
<dbReference type="InterPro" id="IPR050476">
    <property type="entry name" value="Insect_CytP450_Detox"/>
</dbReference>
<dbReference type="PRINTS" id="PR00465">
    <property type="entry name" value="EP450IV"/>
</dbReference>
<evidence type="ECO:0000256" key="11">
    <source>
        <dbReference type="ARBA" id="ARBA00023004"/>
    </source>
</evidence>
<evidence type="ECO:0000313" key="17">
    <source>
        <dbReference type="EMBL" id="EDW03070.1"/>
    </source>
</evidence>
<accession>B4JC57</accession>
<evidence type="ECO:0000313" key="18">
    <source>
        <dbReference type="Proteomes" id="UP000001070"/>
    </source>
</evidence>
<dbReference type="CDD" id="cd11056">
    <property type="entry name" value="CYP6-like"/>
    <property type="match status" value="1"/>
</dbReference>
<dbReference type="GO" id="GO:0004497">
    <property type="term" value="F:monooxygenase activity"/>
    <property type="evidence" value="ECO:0007669"/>
    <property type="project" value="UniProtKB-KW"/>
</dbReference>
<keyword evidence="10 15" id="KW-0560">Oxidoreductase</keyword>
<keyword evidence="9" id="KW-0492">Microsome</keyword>
<dbReference type="PROSITE" id="PS00086">
    <property type="entry name" value="CYTOCHROME_P450"/>
    <property type="match status" value="1"/>
</dbReference>
<keyword evidence="12 15" id="KW-0503">Monooxygenase</keyword>
<dbReference type="KEGG" id="dgr:6561654"/>
<dbReference type="InterPro" id="IPR017972">
    <property type="entry name" value="Cyt_P450_CS"/>
</dbReference>
<comment type="function">
    <text evidence="2">May be involved in the metabolism of insect hormones and in the breakdown of synthetic insecticides.</text>
</comment>
<dbReference type="FunFam" id="1.10.630.10:FF:000182">
    <property type="entry name" value="Cytochrome P450 3A4"/>
    <property type="match status" value="1"/>
</dbReference>
<comment type="cofactor">
    <cofactor evidence="1 14">
        <name>heme</name>
        <dbReference type="ChEBI" id="CHEBI:30413"/>
    </cofactor>
</comment>
<name>B4JC57_DROGR</name>
<evidence type="ECO:0000256" key="4">
    <source>
        <dbReference type="ARBA" id="ARBA00004406"/>
    </source>
</evidence>
<keyword evidence="13 16" id="KW-0472">Membrane</keyword>
<dbReference type="OMA" id="TLQGGIW"/>
<dbReference type="FunCoup" id="B4JC57">
    <property type="interactions" value="11"/>
</dbReference>
<dbReference type="InterPro" id="IPR002403">
    <property type="entry name" value="Cyt_P450_E_grp-IV"/>
</dbReference>
<dbReference type="PANTHER" id="PTHR24292">
    <property type="entry name" value="CYTOCHROME P450"/>
    <property type="match status" value="1"/>
</dbReference>
<evidence type="ECO:0000256" key="13">
    <source>
        <dbReference type="ARBA" id="ARBA00023136"/>
    </source>
</evidence>
<dbReference type="Gene3D" id="1.10.630.10">
    <property type="entry name" value="Cytochrome P450"/>
    <property type="match status" value="1"/>
</dbReference>
<dbReference type="GO" id="GO:0005506">
    <property type="term" value="F:iron ion binding"/>
    <property type="evidence" value="ECO:0007669"/>
    <property type="project" value="InterPro"/>
</dbReference>
<dbReference type="EMBL" id="CH916368">
    <property type="protein sequence ID" value="EDW03070.1"/>
    <property type="molecule type" value="Genomic_DNA"/>
</dbReference>
<keyword evidence="8" id="KW-0256">Endoplasmic reticulum</keyword>
<feature type="transmembrane region" description="Helical" evidence="16">
    <location>
        <begin position="6"/>
        <end position="24"/>
    </location>
</feature>
<evidence type="ECO:0000256" key="5">
    <source>
        <dbReference type="ARBA" id="ARBA00010617"/>
    </source>
</evidence>
<dbReference type="GO" id="GO:0016705">
    <property type="term" value="F:oxidoreductase activity, acting on paired donors, with incorporation or reduction of molecular oxygen"/>
    <property type="evidence" value="ECO:0007669"/>
    <property type="project" value="InterPro"/>
</dbReference>
<dbReference type="SUPFAM" id="SSF48264">
    <property type="entry name" value="Cytochrome P450"/>
    <property type="match status" value="1"/>
</dbReference>
<dbReference type="GO" id="GO:0020037">
    <property type="term" value="F:heme binding"/>
    <property type="evidence" value="ECO:0007669"/>
    <property type="project" value="InterPro"/>
</dbReference>
<dbReference type="Proteomes" id="UP000001070">
    <property type="component" value="Unassembled WGS sequence"/>
</dbReference>
<evidence type="ECO:0000256" key="12">
    <source>
        <dbReference type="ARBA" id="ARBA00023033"/>
    </source>
</evidence>
<dbReference type="STRING" id="7222.B4JC57"/>
<dbReference type="PRINTS" id="PR00385">
    <property type="entry name" value="P450"/>
</dbReference>
<dbReference type="PANTHER" id="PTHR24292:SF84">
    <property type="entry name" value="CYTOCHROME P450 28A5-RELATED"/>
    <property type="match status" value="1"/>
</dbReference>
<dbReference type="Pfam" id="PF00067">
    <property type="entry name" value="p450"/>
    <property type="match status" value="1"/>
</dbReference>
<evidence type="ECO:0000256" key="14">
    <source>
        <dbReference type="PIRSR" id="PIRSR602403-1"/>
    </source>
</evidence>
<evidence type="ECO:0000256" key="3">
    <source>
        <dbReference type="ARBA" id="ARBA00004174"/>
    </source>
</evidence>
<dbReference type="AlphaFoldDB" id="B4JC57"/>
<evidence type="ECO:0000256" key="8">
    <source>
        <dbReference type="ARBA" id="ARBA00022824"/>
    </source>
</evidence>
<organism evidence="18">
    <name type="scientific">Drosophila grimshawi</name>
    <name type="common">Hawaiian fruit fly</name>
    <name type="synonym">Idiomyia grimshawi</name>
    <dbReference type="NCBI Taxonomy" id="7222"/>
    <lineage>
        <taxon>Eukaryota</taxon>
        <taxon>Metazoa</taxon>
        <taxon>Ecdysozoa</taxon>
        <taxon>Arthropoda</taxon>
        <taxon>Hexapoda</taxon>
        <taxon>Insecta</taxon>
        <taxon>Pterygota</taxon>
        <taxon>Neoptera</taxon>
        <taxon>Endopterygota</taxon>
        <taxon>Diptera</taxon>
        <taxon>Brachycera</taxon>
        <taxon>Muscomorpha</taxon>
        <taxon>Ephydroidea</taxon>
        <taxon>Drosophilidae</taxon>
        <taxon>Drosophila</taxon>
        <taxon>Hawaiian Drosophila</taxon>
    </lineage>
</organism>
<keyword evidence="11 14" id="KW-0408">Iron</keyword>
<evidence type="ECO:0000256" key="1">
    <source>
        <dbReference type="ARBA" id="ARBA00001971"/>
    </source>
</evidence>